<gene>
    <name evidence="2" type="ORF">JCM7686_1939</name>
</gene>
<dbReference type="PANTHER" id="PTHR43283">
    <property type="entry name" value="BETA-LACTAMASE-RELATED"/>
    <property type="match status" value="1"/>
</dbReference>
<dbReference type="EC" id="3.5.1.46" evidence="2"/>
<dbReference type="Proteomes" id="UP000015480">
    <property type="component" value="Chromosome"/>
</dbReference>
<accession>S5Y033</accession>
<dbReference type="PANTHER" id="PTHR43283:SF7">
    <property type="entry name" value="BETA-LACTAMASE-RELATED DOMAIN-CONTAINING PROTEIN"/>
    <property type="match status" value="1"/>
</dbReference>
<dbReference type="PATRIC" id="fig|1367847.3.peg.1931"/>
<name>S5Y033_PARAH</name>
<dbReference type="Gene3D" id="3.40.710.10">
    <property type="entry name" value="DD-peptidase/beta-lactamase superfamily"/>
    <property type="match status" value="1"/>
</dbReference>
<dbReference type="EMBL" id="CP006650">
    <property type="protein sequence ID" value="AGT09040.1"/>
    <property type="molecule type" value="Genomic_DNA"/>
</dbReference>
<keyword evidence="2" id="KW-0378">Hydrolase</keyword>
<dbReference type="KEGG" id="pami:JCM7686_1939"/>
<dbReference type="HOGENOM" id="CLU_030169_1_4_5"/>
<dbReference type="STRING" id="1367847.JCM7686_1939"/>
<dbReference type="InterPro" id="IPR001466">
    <property type="entry name" value="Beta-lactam-related"/>
</dbReference>
<evidence type="ECO:0000259" key="1">
    <source>
        <dbReference type="Pfam" id="PF00144"/>
    </source>
</evidence>
<dbReference type="AlphaFoldDB" id="S5Y033"/>
<reference evidence="2 3" key="1">
    <citation type="journal article" date="2014" name="BMC Genomics">
        <title>Architecture and functions of a multipartite genome of the methylotrophic bacterium Paracoccus aminophilus JCM 7686, containing primary and secondary chromids.</title>
        <authorList>
            <person name="Dziewit L."/>
            <person name="Czarnecki J."/>
            <person name="Wibberg D."/>
            <person name="Radlinska M."/>
            <person name="Mrozek P."/>
            <person name="Szymczak M."/>
            <person name="Schluter A."/>
            <person name="Puhler A."/>
            <person name="Bartosik D."/>
        </authorList>
    </citation>
    <scope>NUCLEOTIDE SEQUENCE [LARGE SCALE GENOMIC DNA]</scope>
    <source>
        <strain evidence="2">JCM 7686</strain>
    </source>
</reference>
<evidence type="ECO:0000313" key="2">
    <source>
        <dbReference type="EMBL" id="AGT09040.1"/>
    </source>
</evidence>
<dbReference type="SUPFAM" id="SSF56601">
    <property type="entry name" value="beta-lactamase/transpeptidase-like"/>
    <property type="match status" value="1"/>
</dbReference>
<protein>
    <submittedName>
        <fullName evidence="2">Beta-lactamase</fullName>
        <ecNumber evidence="2">3.5.1.46</ecNumber>
    </submittedName>
</protein>
<feature type="domain" description="Beta-lactamase-related" evidence="1">
    <location>
        <begin position="54"/>
        <end position="319"/>
    </location>
</feature>
<sequence length="345" mass="36631">MAGGGGHSSAMSQTITRRHLIAAALAAPFLAGRAAFALPSRALEEAGSHGQLRAIAIWSGGAEVAARGYGEFDPEAPVNIKSASKSVLSALAGIAIEKGVIESADQKIATLLEDRFPAKPDPRLYEITLGHLLSMKSGLTPQSGKNYAAWVSSPDWVRAALAAPFIARPGARMAYSTASTHLASAMLTAASGRPMMQLARDWLGGVPGFRITSWARDPQGIYIGGNEMAMSTRSLMAFGAIYAAQGYAGGRQVLPLDWIKQSWVRRGTSPMTHKGYGYGWFLDEFAGRPVNFGWGYGGQMIYVAPATPDHAPVALAMTSDPSLPSGPNGYRDQLHEIATRLLEML</sequence>
<organism evidence="2 3">
    <name type="scientific">Paracoccus aminophilus JCM 7686</name>
    <dbReference type="NCBI Taxonomy" id="1367847"/>
    <lineage>
        <taxon>Bacteria</taxon>
        <taxon>Pseudomonadati</taxon>
        <taxon>Pseudomonadota</taxon>
        <taxon>Alphaproteobacteria</taxon>
        <taxon>Rhodobacterales</taxon>
        <taxon>Paracoccaceae</taxon>
        <taxon>Paracoccus</taxon>
    </lineage>
</organism>
<proteinExistence type="predicted"/>
<evidence type="ECO:0000313" key="3">
    <source>
        <dbReference type="Proteomes" id="UP000015480"/>
    </source>
</evidence>
<dbReference type="InterPro" id="IPR012338">
    <property type="entry name" value="Beta-lactam/transpept-like"/>
</dbReference>
<dbReference type="GO" id="GO:0019875">
    <property type="term" value="F:6-aminohexanoate-dimer hydrolase activity"/>
    <property type="evidence" value="ECO:0007669"/>
    <property type="project" value="UniProtKB-EC"/>
</dbReference>
<dbReference type="InterPro" id="IPR050789">
    <property type="entry name" value="Diverse_Enzym_Activities"/>
</dbReference>
<dbReference type="eggNOG" id="COG1680">
    <property type="taxonomic scope" value="Bacteria"/>
</dbReference>
<keyword evidence="3" id="KW-1185">Reference proteome</keyword>
<dbReference type="Pfam" id="PF00144">
    <property type="entry name" value="Beta-lactamase"/>
    <property type="match status" value="1"/>
</dbReference>